<feature type="domain" description="ABC transporter" evidence="4">
    <location>
        <begin position="4"/>
        <end position="215"/>
    </location>
</feature>
<dbReference type="PANTHER" id="PTHR24220:SF689">
    <property type="entry name" value="LIPOPROTEIN-RELEASING SYSTEM ATP-BINDING PROTEIN LOLD"/>
    <property type="match status" value="1"/>
</dbReference>
<dbReference type="EMBL" id="DNWC01000024">
    <property type="protein sequence ID" value="HBJ07655.1"/>
    <property type="molecule type" value="Genomic_DNA"/>
</dbReference>
<dbReference type="InterPro" id="IPR015854">
    <property type="entry name" value="ABC_transpr_LolD-like"/>
</dbReference>
<evidence type="ECO:0000256" key="3">
    <source>
        <dbReference type="ARBA" id="ARBA00022840"/>
    </source>
</evidence>
<comment type="caution">
    <text evidence="5">The sequence shown here is derived from an EMBL/GenBank/DDBJ whole genome shotgun (WGS) entry which is preliminary data.</text>
</comment>
<dbReference type="GO" id="GO:0005524">
    <property type="term" value="F:ATP binding"/>
    <property type="evidence" value="ECO:0007669"/>
    <property type="project" value="UniProtKB-KW"/>
</dbReference>
<dbReference type="Gene3D" id="3.40.50.300">
    <property type="entry name" value="P-loop containing nucleotide triphosphate hydrolases"/>
    <property type="match status" value="1"/>
</dbReference>
<evidence type="ECO:0000259" key="4">
    <source>
        <dbReference type="PROSITE" id="PS50893"/>
    </source>
</evidence>
<dbReference type="SUPFAM" id="SSF52540">
    <property type="entry name" value="P-loop containing nucleoside triphosphate hydrolases"/>
    <property type="match status" value="1"/>
</dbReference>
<keyword evidence="3 5" id="KW-0067">ATP-binding</keyword>
<dbReference type="AlphaFoldDB" id="A0A354LZG6"/>
<dbReference type="Pfam" id="PF00005">
    <property type="entry name" value="ABC_tran"/>
    <property type="match status" value="1"/>
</dbReference>
<comment type="similarity">
    <text evidence="1">Belongs to the ABC transporter superfamily.</text>
</comment>
<sequence>MERIILKQVLPHVFSESGDVLDSDVWKKDVTLERGQVYLIEAASGTGKSSFCSYLYGYRDDYSGQIYFDDQDIRRLSVSRWIDLRRHSLSLLFQELRLFPELTAWENVMIKNNLTGYKNDKEIEAFFEQLGIADKKNSLVGKMSFGQQQRVAFIRALCQPFDFIFLDEPISHLDEENGHILSSILLKEAESRGSGVIVTSIGKHLDIRYDKVLRL</sequence>
<evidence type="ECO:0000313" key="6">
    <source>
        <dbReference type="Proteomes" id="UP000262954"/>
    </source>
</evidence>
<evidence type="ECO:0000256" key="2">
    <source>
        <dbReference type="ARBA" id="ARBA00022741"/>
    </source>
</evidence>
<dbReference type="SMART" id="SM00382">
    <property type="entry name" value="AAA"/>
    <property type="match status" value="1"/>
</dbReference>
<organism evidence="5 6">
    <name type="scientific">Coprobacter fastidiosus</name>
    <dbReference type="NCBI Taxonomy" id="1099853"/>
    <lineage>
        <taxon>Bacteria</taxon>
        <taxon>Pseudomonadati</taxon>
        <taxon>Bacteroidota</taxon>
        <taxon>Bacteroidia</taxon>
        <taxon>Bacteroidales</taxon>
        <taxon>Barnesiellaceae</taxon>
        <taxon>Coprobacter</taxon>
    </lineage>
</organism>
<evidence type="ECO:0000256" key="1">
    <source>
        <dbReference type="ARBA" id="ARBA00005417"/>
    </source>
</evidence>
<dbReference type="PROSITE" id="PS50893">
    <property type="entry name" value="ABC_TRANSPORTER_2"/>
    <property type="match status" value="1"/>
</dbReference>
<dbReference type="PROSITE" id="PS00211">
    <property type="entry name" value="ABC_TRANSPORTER_1"/>
    <property type="match status" value="1"/>
</dbReference>
<dbReference type="Proteomes" id="UP000262954">
    <property type="component" value="Unassembled WGS sequence"/>
</dbReference>
<dbReference type="PANTHER" id="PTHR24220">
    <property type="entry name" value="IMPORT ATP-BINDING PROTEIN"/>
    <property type="match status" value="1"/>
</dbReference>
<reference evidence="5 6" key="1">
    <citation type="journal article" date="2018" name="Nat. Biotechnol.">
        <title>A standardized bacterial taxonomy based on genome phylogeny substantially revises the tree of life.</title>
        <authorList>
            <person name="Parks D.H."/>
            <person name="Chuvochina M."/>
            <person name="Waite D.W."/>
            <person name="Rinke C."/>
            <person name="Skarshewski A."/>
            <person name="Chaumeil P.A."/>
            <person name="Hugenholtz P."/>
        </authorList>
    </citation>
    <scope>NUCLEOTIDE SEQUENCE [LARGE SCALE GENOMIC DNA]</scope>
    <source>
        <strain evidence="5">UBA11482</strain>
    </source>
</reference>
<dbReference type="GO" id="GO:0005886">
    <property type="term" value="C:plasma membrane"/>
    <property type="evidence" value="ECO:0007669"/>
    <property type="project" value="TreeGrafter"/>
</dbReference>
<name>A0A354LZG6_9BACT</name>
<dbReference type="GO" id="GO:0016887">
    <property type="term" value="F:ATP hydrolysis activity"/>
    <property type="evidence" value="ECO:0007669"/>
    <property type="project" value="InterPro"/>
</dbReference>
<dbReference type="InterPro" id="IPR017871">
    <property type="entry name" value="ABC_transporter-like_CS"/>
</dbReference>
<keyword evidence="2" id="KW-0547">Nucleotide-binding</keyword>
<gene>
    <name evidence="5" type="ORF">DDY73_01500</name>
</gene>
<evidence type="ECO:0000313" key="5">
    <source>
        <dbReference type="EMBL" id="HBJ07655.1"/>
    </source>
</evidence>
<protein>
    <submittedName>
        <fullName evidence="5">ABC transporter ATP-binding protein</fullName>
    </submittedName>
</protein>
<accession>A0A354LZG6</accession>
<dbReference type="InterPro" id="IPR003439">
    <property type="entry name" value="ABC_transporter-like_ATP-bd"/>
</dbReference>
<proteinExistence type="inferred from homology"/>
<dbReference type="InterPro" id="IPR027417">
    <property type="entry name" value="P-loop_NTPase"/>
</dbReference>
<dbReference type="GO" id="GO:0022857">
    <property type="term" value="F:transmembrane transporter activity"/>
    <property type="evidence" value="ECO:0007669"/>
    <property type="project" value="TreeGrafter"/>
</dbReference>
<dbReference type="InterPro" id="IPR003593">
    <property type="entry name" value="AAA+_ATPase"/>
</dbReference>